<dbReference type="Proteomes" id="UP001352852">
    <property type="component" value="Unassembled WGS sequence"/>
</dbReference>
<feature type="region of interest" description="Disordered" evidence="1">
    <location>
        <begin position="1"/>
        <end position="67"/>
    </location>
</feature>
<evidence type="ECO:0000313" key="3">
    <source>
        <dbReference type="Proteomes" id="UP001352852"/>
    </source>
</evidence>
<evidence type="ECO:0000256" key="1">
    <source>
        <dbReference type="SAM" id="MobiDB-lite"/>
    </source>
</evidence>
<protein>
    <submittedName>
        <fullName evidence="2">Uncharacterized protein</fullName>
    </submittedName>
</protein>
<feature type="compositionally biased region" description="Basic and acidic residues" evidence="1">
    <location>
        <begin position="38"/>
        <end position="50"/>
    </location>
</feature>
<sequence>MVTPTNEPKDNSEPEPNKNQLLFASCPEIENQHQQGSNHKDSGSGRDKNLKPKKRHQDTRNQWENLDNLKLKRHKRDSAPCEICGKCFRTPTF</sequence>
<feature type="compositionally biased region" description="Basic and acidic residues" evidence="1">
    <location>
        <begin position="7"/>
        <end position="16"/>
    </location>
</feature>
<accession>A0ABU7D399</accession>
<comment type="caution">
    <text evidence="2">The sequence shown here is derived from an EMBL/GenBank/DDBJ whole genome shotgun (WGS) entry which is preliminary data.</text>
</comment>
<keyword evidence="3" id="KW-1185">Reference proteome</keyword>
<organism evidence="2 3">
    <name type="scientific">Characodon lateralis</name>
    <dbReference type="NCBI Taxonomy" id="208331"/>
    <lineage>
        <taxon>Eukaryota</taxon>
        <taxon>Metazoa</taxon>
        <taxon>Chordata</taxon>
        <taxon>Craniata</taxon>
        <taxon>Vertebrata</taxon>
        <taxon>Euteleostomi</taxon>
        <taxon>Actinopterygii</taxon>
        <taxon>Neopterygii</taxon>
        <taxon>Teleostei</taxon>
        <taxon>Neoteleostei</taxon>
        <taxon>Acanthomorphata</taxon>
        <taxon>Ovalentaria</taxon>
        <taxon>Atherinomorphae</taxon>
        <taxon>Cyprinodontiformes</taxon>
        <taxon>Goodeidae</taxon>
        <taxon>Characodon</taxon>
    </lineage>
</organism>
<proteinExistence type="predicted"/>
<name>A0ABU7D399_9TELE</name>
<gene>
    <name evidence="2" type="ORF">CHARACLAT_032790</name>
</gene>
<evidence type="ECO:0000313" key="2">
    <source>
        <dbReference type="EMBL" id="MED6269407.1"/>
    </source>
</evidence>
<dbReference type="EMBL" id="JAHUTJ010014337">
    <property type="protein sequence ID" value="MED6269407.1"/>
    <property type="molecule type" value="Genomic_DNA"/>
</dbReference>
<reference evidence="2 3" key="1">
    <citation type="submission" date="2021-06" db="EMBL/GenBank/DDBJ databases">
        <authorList>
            <person name="Palmer J.M."/>
        </authorList>
    </citation>
    <scope>NUCLEOTIDE SEQUENCE [LARGE SCALE GENOMIC DNA]</scope>
    <source>
        <strain evidence="2 3">CL_MEX2019</strain>
        <tissue evidence="2">Muscle</tissue>
    </source>
</reference>